<feature type="coiled-coil region" evidence="1">
    <location>
        <begin position="141"/>
        <end position="189"/>
    </location>
</feature>
<dbReference type="AlphaFoldDB" id="A0A8T2KPK9"/>
<dbReference type="EMBL" id="JAICCE010000025">
    <property type="protein sequence ID" value="KAG9259692.1"/>
    <property type="molecule type" value="Genomic_DNA"/>
</dbReference>
<evidence type="ECO:0000256" key="1">
    <source>
        <dbReference type="SAM" id="Coils"/>
    </source>
</evidence>
<proteinExistence type="predicted"/>
<evidence type="ECO:0000313" key="3">
    <source>
        <dbReference type="EMBL" id="KAG9259692.1"/>
    </source>
</evidence>
<feature type="region of interest" description="Disordered" evidence="2">
    <location>
        <begin position="45"/>
        <end position="70"/>
    </location>
</feature>
<reference evidence="3 4" key="1">
    <citation type="submission" date="2021-07" db="EMBL/GenBank/DDBJ databases">
        <authorList>
            <person name="Imarazene B."/>
            <person name="Zahm M."/>
            <person name="Klopp C."/>
            <person name="Cabau C."/>
            <person name="Beille S."/>
            <person name="Jouanno E."/>
            <person name="Castinel A."/>
            <person name="Lluch J."/>
            <person name="Gil L."/>
            <person name="Kuchtly C."/>
            <person name="Lopez Roques C."/>
            <person name="Donnadieu C."/>
            <person name="Parrinello H."/>
            <person name="Journot L."/>
            <person name="Du K."/>
            <person name="Schartl M."/>
            <person name="Retaux S."/>
            <person name="Guiguen Y."/>
        </authorList>
    </citation>
    <scope>NUCLEOTIDE SEQUENCE [LARGE SCALE GENOMIC DNA]</scope>
    <source>
        <strain evidence="3">Pach_M1</strain>
        <tissue evidence="3">Testis</tissue>
    </source>
</reference>
<feature type="compositionally biased region" description="Basic and acidic residues" evidence="2">
    <location>
        <begin position="45"/>
        <end position="64"/>
    </location>
</feature>
<protein>
    <submittedName>
        <fullName evidence="3">Uncharacterized protein</fullName>
    </submittedName>
</protein>
<feature type="region of interest" description="Disordered" evidence="2">
    <location>
        <begin position="115"/>
        <end position="134"/>
    </location>
</feature>
<dbReference type="Proteomes" id="UP000752171">
    <property type="component" value="Unassembled WGS sequence"/>
</dbReference>
<dbReference type="PANTHER" id="PTHR46601">
    <property type="entry name" value="ULP_PROTEASE DOMAIN-CONTAINING PROTEIN"/>
    <property type="match status" value="1"/>
</dbReference>
<dbReference type="PANTHER" id="PTHR46601:SF2">
    <property type="entry name" value="UBIQUITIN-LIKE PROTEASE FAMILY PROFILE DOMAIN-CONTAINING PROTEIN"/>
    <property type="match status" value="1"/>
</dbReference>
<evidence type="ECO:0000313" key="4">
    <source>
        <dbReference type="Proteomes" id="UP000752171"/>
    </source>
</evidence>
<gene>
    <name evidence="3" type="ORF">AMEX_G27209</name>
</gene>
<keyword evidence="1" id="KW-0175">Coiled coil</keyword>
<accession>A0A8T2KPK9</accession>
<sequence>MLLPSRQESVLKKKASAKARLAKFREKIYSNPELLEEYRLKERERYQKRKESGKIKTVKDLTKRQHDKKKLQWRQYSAKSYKNKKQTQRVLNLTPDSSVNELSDSSAIAEVNVSTPEDHVSTQENLSTPTLQSSIPKRSAIRKKLNVVNRLRAKLRQAEEKCKKNRKELQNLNKKFRRLKAQRVTVTKQIATTSKNKKVRQQKSGISLNSKRRCLLKMVHSFLHRDDVSSVVNGKSGEIRRRGVIHRKRHLCDTMANLHKRFCGENPNQNVSKAHFFKLRPFWIVRPKVADRDTCACKLHENFSFKIKKLHQLGVIESSCAGDVIQSVVCNTNNIDCMYNRCEVCKDRVIPTALDEENKGIIITWQEWVTRSVTVERTGKASTKEKEVKNTACENRSTSIEKLVALTMEHLPNFAVHIFNIRHQFSALKTMKDSIHDDDVIVHVDYSENWSCKYAREVKDTHFGGGNQQVTLHTGVLYSKGMVEAFASVSPCLQHDATATWAHLEPVLRYIRQKYPNVCNIHFISDGPTSQYRNKTSFYLASTIPFLHGFTYVTWNFTEASHGKGAPDGVGAALKNLADRIVAYGQSIPDADILFQQLTLNSSVILFQVSEDKIKERGELVPPHLKAIPGTMKIHQLMSTTPGVVHTREVSCFCEKNCQCFYPSRHAFAEEEEGFTTPPEATIEVGQWVLVEYDNNLFPGVVTQIADDQYEVDTMNCAGENRFYVPSIRFSGEKVWYYRQDIRDQIPEPLPVTSSARHFCVLPDIWAKHKQRT</sequence>
<feature type="compositionally biased region" description="Polar residues" evidence="2">
    <location>
        <begin position="122"/>
        <end position="134"/>
    </location>
</feature>
<organism evidence="3 4">
    <name type="scientific">Astyanax mexicanus</name>
    <name type="common">Blind cave fish</name>
    <name type="synonym">Astyanax fasciatus mexicanus</name>
    <dbReference type="NCBI Taxonomy" id="7994"/>
    <lineage>
        <taxon>Eukaryota</taxon>
        <taxon>Metazoa</taxon>
        <taxon>Chordata</taxon>
        <taxon>Craniata</taxon>
        <taxon>Vertebrata</taxon>
        <taxon>Euteleostomi</taxon>
        <taxon>Actinopterygii</taxon>
        <taxon>Neopterygii</taxon>
        <taxon>Teleostei</taxon>
        <taxon>Ostariophysi</taxon>
        <taxon>Characiformes</taxon>
        <taxon>Characoidei</taxon>
        <taxon>Acestrorhamphidae</taxon>
        <taxon>Acestrorhamphinae</taxon>
        <taxon>Astyanax</taxon>
    </lineage>
</organism>
<name>A0A8T2KPK9_ASTMX</name>
<evidence type="ECO:0000256" key="2">
    <source>
        <dbReference type="SAM" id="MobiDB-lite"/>
    </source>
</evidence>
<comment type="caution">
    <text evidence="3">The sequence shown here is derived from an EMBL/GenBank/DDBJ whole genome shotgun (WGS) entry which is preliminary data.</text>
</comment>